<evidence type="ECO:0000256" key="4">
    <source>
        <dbReference type="ARBA" id="ARBA00022982"/>
    </source>
</evidence>
<feature type="domain" description="4Fe-4S ferredoxin-type" evidence="7">
    <location>
        <begin position="3"/>
        <end position="33"/>
    </location>
</feature>
<keyword evidence="4" id="KW-0249">Electron transport</keyword>
<dbReference type="PANTHER" id="PTHR42859">
    <property type="entry name" value="OXIDOREDUCTASE"/>
    <property type="match status" value="1"/>
</dbReference>
<name>A0A1M5MN86_9FIRM</name>
<dbReference type="InterPro" id="IPR017900">
    <property type="entry name" value="4Fe4S_Fe_S_CS"/>
</dbReference>
<dbReference type="CDD" id="cd10550">
    <property type="entry name" value="DMSOR_beta_like"/>
    <property type="match status" value="1"/>
</dbReference>
<feature type="domain" description="4Fe-4S ferredoxin-type" evidence="7">
    <location>
        <begin position="44"/>
        <end position="75"/>
    </location>
</feature>
<gene>
    <name evidence="8" type="ORF">SAMN02745221_00979</name>
</gene>
<dbReference type="PROSITE" id="PS00198">
    <property type="entry name" value="4FE4S_FER_1"/>
    <property type="match status" value="1"/>
</dbReference>
<dbReference type="AlphaFoldDB" id="A0A1M5MN86"/>
<dbReference type="GO" id="GO:0046872">
    <property type="term" value="F:metal ion binding"/>
    <property type="evidence" value="ECO:0007669"/>
    <property type="project" value="UniProtKB-KW"/>
</dbReference>
<keyword evidence="1" id="KW-0813">Transport</keyword>
<evidence type="ECO:0000256" key="1">
    <source>
        <dbReference type="ARBA" id="ARBA00022448"/>
    </source>
</evidence>
<dbReference type="Pfam" id="PF12800">
    <property type="entry name" value="Fer4_4"/>
    <property type="match status" value="1"/>
</dbReference>
<dbReference type="RefSeq" id="WP_073090860.1">
    <property type="nucleotide sequence ID" value="NZ_FQWY01000012.1"/>
</dbReference>
<keyword evidence="9" id="KW-1185">Reference proteome</keyword>
<dbReference type="SUPFAM" id="SSF54862">
    <property type="entry name" value="4Fe-4S ferredoxins"/>
    <property type="match status" value="1"/>
</dbReference>
<dbReference type="OrthoDB" id="9810688at2"/>
<dbReference type="InterPro" id="IPR017896">
    <property type="entry name" value="4Fe4S_Fe-S-bd"/>
</dbReference>
<organism evidence="8 9">
    <name type="scientific">Thermosyntropha lipolytica DSM 11003</name>
    <dbReference type="NCBI Taxonomy" id="1123382"/>
    <lineage>
        <taxon>Bacteria</taxon>
        <taxon>Bacillati</taxon>
        <taxon>Bacillota</taxon>
        <taxon>Clostridia</taxon>
        <taxon>Eubacteriales</taxon>
        <taxon>Syntrophomonadaceae</taxon>
        <taxon>Thermosyntropha</taxon>
    </lineage>
</organism>
<evidence type="ECO:0000259" key="7">
    <source>
        <dbReference type="PROSITE" id="PS51379"/>
    </source>
</evidence>
<reference evidence="9" key="1">
    <citation type="submission" date="2016-11" db="EMBL/GenBank/DDBJ databases">
        <authorList>
            <person name="Varghese N."/>
            <person name="Submissions S."/>
        </authorList>
    </citation>
    <scope>NUCLEOTIDE SEQUENCE [LARGE SCALE GENOMIC DNA]</scope>
    <source>
        <strain evidence="9">DSM 11003</strain>
    </source>
</reference>
<dbReference type="PANTHER" id="PTHR42859:SF10">
    <property type="entry name" value="DIMETHYLSULFOXIDE REDUCTASE CHAIN B"/>
    <property type="match status" value="1"/>
</dbReference>
<keyword evidence="5" id="KW-0408">Iron</keyword>
<dbReference type="InterPro" id="IPR050294">
    <property type="entry name" value="RnfB_subfamily"/>
</dbReference>
<proteinExistence type="predicted"/>
<protein>
    <submittedName>
        <fullName evidence="8">Fe-S-cluster-containing hydrogenase component 2</fullName>
    </submittedName>
</protein>
<evidence type="ECO:0000256" key="3">
    <source>
        <dbReference type="ARBA" id="ARBA00022723"/>
    </source>
</evidence>
<evidence type="ECO:0000256" key="5">
    <source>
        <dbReference type="ARBA" id="ARBA00023004"/>
    </source>
</evidence>
<sequence length="159" mass="17341">MGKILYVQPEKCTGCRTCELTCSFLHTGEFNPLRSRISVVSFEKEGFFYPAVCQQCSPAPCMMVCPTGAISRNASTGAMEVNHEICIRCKMCMIACPFGATFYDERANQIIKCDLCGGDPACVKMCRGEALSFSSLNPAVGSKKRAAAAKIKEVLEEVR</sequence>
<evidence type="ECO:0000313" key="9">
    <source>
        <dbReference type="Proteomes" id="UP000242329"/>
    </source>
</evidence>
<dbReference type="Proteomes" id="UP000242329">
    <property type="component" value="Unassembled WGS sequence"/>
</dbReference>
<keyword evidence="3" id="KW-0479">Metal-binding</keyword>
<feature type="domain" description="4Fe-4S ferredoxin-type" evidence="7">
    <location>
        <begin position="77"/>
        <end position="106"/>
    </location>
</feature>
<keyword evidence="6" id="KW-0411">Iron-sulfur</keyword>
<evidence type="ECO:0000256" key="6">
    <source>
        <dbReference type="ARBA" id="ARBA00023014"/>
    </source>
</evidence>
<dbReference type="Gene3D" id="3.30.70.20">
    <property type="match status" value="2"/>
</dbReference>
<dbReference type="Pfam" id="PF13247">
    <property type="entry name" value="Fer4_11"/>
    <property type="match status" value="1"/>
</dbReference>
<keyword evidence="2" id="KW-0004">4Fe-4S</keyword>
<dbReference type="GO" id="GO:0051539">
    <property type="term" value="F:4 iron, 4 sulfur cluster binding"/>
    <property type="evidence" value="ECO:0007669"/>
    <property type="project" value="UniProtKB-KW"/>
</dbReference>
<accession>A0A1M5MN86</accession>
<evidence type="ECO:0000313" key="8">
    <source>
        <dbReference type="EMBL" id="SHG78894.1"/>
    </source>
</evidence>
<evidence type="ECO:0000256" key="2">
    <source>
        <dbReference type="ARBA" id="ARBA00022485"/>
    </source>
</evidence>
<dbReference type="EMBL" id="FQWY01000012">
    <property type="protein sequence ID" value="SHG78894.1"/>
    <property type="molecule type" value="Genomic_DNA"/>
</dbReference>
<dbReference type="STRING" id="1123382.SAMN02745221_00979"/>
<dbReference type="PROSITE" id="PS51379">
    <property type="entry name" value="4FE4S_FER_2"/>
    <property type="match status" value="3"/>
</dbReference>